<comment type="caution">
    <text evidence="1">The sequence shown here is derived from an EMBL/GenBank/DDBJ whole genome shotgun (WGS) entry which is preliminary data.</text>
</comment>
<dbReference type="EMBL" id="BSXS01012493">
    <property type="protein sequence ID" value="GMF02461.1"/>
    <property type="molecule type" value="Genomic_DNA"/>
</dbReference>
<accession>A0ACB5U670</accession>
<gene>
    <name evidence="1" type="ORF">Amon02_001146900</name>
</gene>
<proteinExistence type="predicted"/>
<protein>
    <submittedName>
        <fullName evidence="1">Unnamed protein product</fullName>
    </submittedName>
</protein>
<keyword evidence="2" id="KW-1185">Reference proteome</keyword>
<sequence length="173" mass="19453">MEDEFDNFKERLGDVLPPELQNKGIDTDIKVNFAMTKDGTPMLMVEMKTISIEHLFDAGKDLTARSATTLAGVYKPDDTTLKPGFEMDFNMEILQSSEGSATEVLKVEYDGKFKELFGGLGNLVVEEPKFIVLKVYSALDAMTDSYDEEARLEALGEEWFGKPTRNQRSHPRS</sequence>
<dbReference type="Proteomes" id="UP001165064">
    <property type="component" value="Unassembled WGS sequence"/>
</dbReference>
<reference evidence="1" key="1">
    <citation type="submission" date="2023-04" db="EMBL/GenBank/DDBJ databases">
        <title>Ambrosiozyma monospora NBRC 10751.</title>
        <authorList>
            <person name="Ichikawa N."/>
            <person name="Sato H."/>
            <person name="Tonouchi N."/>
        </authorList>
    </citation>
    <scope>NUCLEOTIDE SEQUENCE</scope>
    <source>
        <strain evidence="1">NBRC 10751</strain>
    </source>
</reference>
<evidence type="ECO:0000313" key="2">
    <source>
        <dbReference type="Proteomes" id="UP001165064"/>
    </source>
</evidence>
<evidence type="ECO:0000313" key="1">
    <source>
        <dbReference type="EMBL" id="GMF02461.1"/>
    </source>
</evidence>
<name>A0ACB5U670_AMBMO</name>
<organism evidence="1 2">
    <name type="scientific">Ambrosiozyma monospora</name>
    <name type="common">Yeast</name>
    <name type="synonym">Endomycopsis monosporus</name>
    <dbReference type="NCBI Taxonomy" id="43982"/>
    <lineage>
        <taxon>Eukaryota</taxon>
        <taxon>Fungi</taxon>
        <taxon>Dikarya</taxon>
        <taxon>Ascomycota</taxon>
        <taxon>Saccharomycotina</taxon>
        <taxon>Pichiomycetes</taxon>
        <taxon>Pichiales</taxon>
        <taxon>Pichiaceae</taxon>
        <taxon>Ambrosiozyma</taxon>
    </lineage>
</organism>